<evidence type="ECO:0000313" key="3">
    <source>
        <dbReference type="Proteomes" id="UP000191672"/>
    </source>
</evidence>
<dbReference type="EMBL" id="MDYN01000096">
    <property type="protein sequence ID" value="OQD78029.1"/>
    <property type="molecule type" value="Genomic_DNA"/>
</dbReference>
<comment type="caution">
    <text evidence="2">The sequence shown here is derived from an EMBL/GenBank/DDBJ whole genome shotgun (WGS) entry which is preliminary data.</text>
</comment>
<evidence type="ECO:0000313" key="2">
    <source>
        <dbReference type="EMBL" id="OQD78029.1"/>
    </source>
</evidence>
<protein>
    <submittedName>
        <fullName evidence="2">Uncharacterized protein</fullName>
    </submittedName>
</protein>
<reference evidence="3" key="1">
    <citation type="journal article" date="2017" name="Nat. Microbiol.">
        <title>Global analysis of biosynthetic gene clusters reveals vast potential of secondary metabolite production in Penicillium species.</title>
        <authorList>
            <person name="Nielsen J.C."/>
            <person name="Grijseels S."/>
            <person name="Prigent S."/>
            <person name="Ji B."/>
            <person name="Dainat J."/>
            <person name="Nielsen K.F."/>
            <person name="Frisvad J.C."/>
            <person name="Workman M."/>
            <person name="Nielsen J."/>
        </authorList>
    </citation>
    <scope>NUCLEOTIDE SEQUENCE [LARGE SCALE GENOMIC DNA]</scope>
    <source>
        <strain evidence="3">IBT 31811</strain>
    </source>
</reference>
<feature type="non-terminal residue" evidence="2">
    <location>
        <position position="87"/>
    </location>
</feature>
<name>A0A1V6PLX6_9EURO</name>
<sequence>MVLLLAQLPGGEQYYTATIPEAPLVPQKPRVGDYNRVYKRVGVGASSVLDFRKAHFGPKVPAQNPTQPGPGLMKFNPGPTRAQHWAP</sequence>
<dbReference type="AlphaFoldDB" id="A0A1V6PLX6"/>
<feature type="region of interest" description="Disordered" evidence="1">
    <location>
        <begin position="57"/>
        <end position="87"/>
    </location>
</feature>
<keyword evidence="3" id="KW-1185">Reference proteome</keyword>
<accession>A0A1V6PLX6</accession>
<organism evidence="2 3">
    <name type="scientific">Penicillium antarcticum</name>
    <dbReference type="NCBI Taxonomy" id="416450"/>
    <lineage>
        <taxon>Eukaryota</taxon>
        <taxon>Fungi</taxon>
        <taxon>Dikarya</taxon>
        <taxon>Ascomycota</taxon>
        <taxon>Pezizomycotina</taxon>
        <taxon>Eurotiomycetes</taxon>
        <taxon>Eurotiomycetidae</taxon>
        <taxon>Eurotiales</taxon>
        <taxon>Aspergillaceae</taxon>
        <taxon>Penicillium</taxon>
    </lineage>
</organism>
<dbReference type="Proteomes" id="UP000191672">
    <property type="component" value="Unassembled WGS sequence"/>
</dbReference>
<evidence type="ECO:0000256" key="1">
    <source>
        <dbReference type="SAM" id="MobiDB-lite"/>
    </source>
</evidence>
<gene>
    <name evidence="2" type="ORF">PENANT_c096G09102</name>
</gene>
<proteinExistence type="predicted"/>